<dbReference type="AlphaFoldDB" id="A0A1U7YUW1"/>
<dbReference type="GeneID" id="104586176"/>
<dbReference type="OrthoDB" id="787154at2759"/>
<reference evidence="4 5" key="1">
    <citation type="submission" date="2025-04" db="UniProtKB">
        <authorList>
            <consortium name="RefSeq"/>
        </authorList>
    </citation>
    <scope>IDENTIFICATION</scope>
</reference>
<dbReference type="InterPro" id="IPR058942">
    <property type="entry name" value="AT3G52170-like"/>
</dbReference>
<dbReference type="Pfam" id="PF25896">
    <property type="entry name" value="HTH_AT3G52170"/>
    <property type="match status" value="1"/>
</dbReference>
<evidence type="ECO:0000313" key="4">
    <source>
        <dbReference type="RefSeq" id="XP_010241636.1"/>
    </source>
</evidence>
<dbReference type="RefSeq" id="XP_010241637.1">
    <property type="nucleotide sequence ID" value="XM_010243335.2"/>
</dbReference>
<keyword evidence="3" id="KW-1185">Reference proteome</keyword>
<dbReference type="eggNOG" id="ENOG502RFX1">
    <property type="taxonomic scope" value="Eukaryota"/>
</dbReference>
<feature type="domain" description="AT3G52170-like helix-turn-helix" evidence="2">
    <location>
        <begin position="31"/>
        <end position="79"/>
    </location>
</feature>
<dbReference type="KEGG" id="nnu:104586176"/>
<sequence>MHTVKVSWVGQTFALAKCSDSGEKKSRVRRSKEERKAMVESFIKKYQSSNNGNFPSLNLTHKEVGGSFYTVREIVREIIQENRVLGPAKLISEEQGSDQFSKQYPLGSISTEPQLHFSTSSNEPLLVSIDHQIISRELVSTLREATDHKDKCAANRRYVNGNYMVEKHEEFNGKESLEQGNFKEQMDDVPIHIEVQVSEKLGGMKDALEPPSAKVAPMAAEMNGKYVNGNYMEEKHEEFNGRESSEQGKVRVPMDDEPVHIEVQVSEKLGVEDVLEPPTAKAAAIVEKVKNHLDASTAKITPIATDVIVETFPLRSVSKPTYSIDERSQETRNLTGDLEEQESKVEDAPGCASAMLQSMDSKEQCSTNSIGVDATTCFEDPMKEGLRSSVIVQSIDNGILKGTDLVNISGSNVLILPQPVQNQEIEPKLAPNQVCTQNVNSISTSSSSGEVLSQETVVIGGKAGIQHESWEGAPKRSAGVETNPIWAVLKAFIDAFVKFWSE</sequence>
<dbReference type="Proteomes" id="UP000189703">
    <property type="component" value="Unplaced"/>
</dbReference>
<protein>
    <submittedName>
        <fullName evidence="4 5">Uncharacterized protein LOC104586176</fullName>
    </submittedName>
</protein>
<evidence type="ECO:0000259" key="2">
    <source>
        <dbReference type="Pfam" id="PF25896"/>
    </source>
</evidence>
<organism evidence="3 5">
    <name type="scientific">Nelumbo nucifera</name>
    <name type="common">Sacred lotus</name>
    <dbReference type="NCBI Taxonomy" id="4432"/>
    <lineage>
        <taxon>Eukaryota</taxon>
        <taxon>Viridiplantae</taxon>
        <taxon>Streptophyta</taxon>
        <taxon>Embryophyta</taxon>
        <taxon>Tracheophyta</taxon>
        <taxon>Spermatophyta</taxon>
        <taxon>Magnoliopsida</taxon>
        <taxon>Proteales</taxon>
        <taxon>Nelumbonaceae</taxon>
        <taxon>Nelumbo</taxon>
    </lineage>
</organism>
<evidence type="ECO:0000313" key="3">
    <source>
        <dbReference type="Proteomes" id="UP000189703"/>
    </source>
</evidence>
<name>A0A1U7YUW1_NELNU</name>
<dbReference type="RefSeq" id="XP_010241636.1">
    <property type="nucleotide sequence ID" value="XM_010243334.2"/>
</dbReference>
<dbReference type="PANTHER" id="PTHR34568">
    <property type="entry name" value="RRM DOMAIN-CONTAINING PROTEIN"/>
    <property type="match status" value="1"/>
</dbReference>
<gene>
    <name evidence="4 5" type="primary">LOC104586176</name>
</gene>
<proteinExistence type="predicted"/>
<dbReference type="PANTHER" id="PTHR34568:SF1">
    <property type="entry name" value="DNA BINDING PROTEIN"/>
    <property type="match status" value="1"/>
</dbReference>
<dbReference type="InterPro" id="IPR058941">
    <property type="entry name" value="HTH_AT3G52170-like"/>
</dbReference>
<evidence type="ECO:0000313" key="5">
    <source>
        <dbReference type="RefSeq" id="XP_010241637.1"/>
    </source>
</evidence>
<accession>A0A1U7YUW1</accession>
<feature type="region of interest" description="Disordered" evidence="1">
    <location>
        <begin position="323"/>
        <end position="347"/>
    </location>
</feature>
<evidence type="ECO:0000256" key="1">
    <source>
        <dbReference type="SAM" id="MobiDB-lite"/>
    </source>
</evidence>